<evidence type="ECO:0000256" key="3">
    <source>
        <dbReference type="ARBA" id="ARBA00023125"/>
    </source>
</evidence>
<evidence type="ECO:0000313" key="11">
    <source>
        <dbReference type="Proteomes" id="UP000652761"/>
    </source>
</evidence>
<dbReference type="EMBL" id="NMUH01001664">
    <property type="protein sequence ID" value="MQL94358.1"/>
    <property type="molecule type" value="Genomic_DNA"/>
</dbReference>
<keyword evidence="3 8" id="KW-0238">DNA-binding</keyword>
<gene>
    <name evidence="10" type="ORF">Taro_027012</name>
</gene>
<proteinExistence type="inferred from homology"/>
<dbReference type="OrthoDB" id="1097733at2759"/>
<dbReference type="InterPro" id="IPR001289">
    <property type="entry name" value="NFYA"/>
</dbReference>
<keyword evidence="4" id="KW-0010">Activator</keyword>
<dbReference type="Pfam" id="PF02045">
    <property type="entry name" value="CBFB_NFYA"/>
    <property type="match status" value="1"/>
</dbReference>
<organism evidence="10 11">
    <name type="scientific">Colocasia esculenta</name>
    <name type="common">Wild taro</name>
    <name type="synonym">Arum esculentum</name>
    <dbReference type="NCBI Taxonomy" id="4460"/>
    <lineage>
        <taxon>Eukaryota</taxon>
        <taxon>Viridiplantae</taxon>
        <taxon>Streptophyta</taxon>
        <taxon>Embryophyta</taxon>
        <taxon>Tracheophyta</taxon>
        <taxon>Spermatophyta</taxon>
        <taxon>Magnoliopsida</taxon>
        <taxon>Liliopsida</taxon>
        <taxon>Araceae</taxon>
        <taxon>Aroideae</taxon>
        <taxon>Colocasieae</taxon>
        <taxon>Colocasia</taxon>
    </lineage>
</organism>
<feature type="region of interest" description="Disordered" evidence="9">
    <location>
        <begin position="284"/>
        <end position="344"/>
    </location>
</feature>
<feature type="compositionally biased region" description="Basic and acidic residues" evidence="9">
    <location>
        <begin position="284"/>
        <end position="293"/>
    </location>
</feature>
<comment type="caution">
    <text evidence="10">The sequence shown here is derived from an EMBL/GenBank/DDBJ whole genome shotgun (WGS) entry which is preliminary data.</text>
</comment>
<dbReference type="PANTHER" id="PTHR12632">
    <property type="entry name" value="TRANSCRIPTION FACTOR NF-Y ALPHA-RELATED"/>
    <property type="match status" value="1"/>
</dbReference>
<comment type="subcellular location">
    <subcellularLocation>
        <location evidence="1 8">Nucleus</location>
    </subcellularLocation>
</comment>
<evidence type="ECO:0000256" key="1">
    <source>
        <dbReference type="ARBA" id="ARBA00004123"/>
    </source>
</evidence>
<evidence type="ECO:0000256" key="5">
    <source>
        <dbReference type="ARBA" id="ARBA00023163"/>
    </source>
</evidence>
<comment type="similarity">
    <text evidence="8">Belongs to the NFYA/HAP2 subunit family.</text>
</comment>
<accession>A0A843VDF0</accession>
<feature type="region of interest" description="Disordered" evidence="9">
    <location>
        <begin position="1"/>
        <end position="98"/>
    </location>
</feature>
<evidence type="ECO:0000313" key="10">
    <source>
        <dbReference type="EMBL" id="MQL94358.1"/>
    </source>
</evidence>
<feature type="compositionally biased region" description="Low complexity" evidence="9">
    <location>
        <begin position="302"/>
        <end position="313"/>
    </location>
</feature>
<feature type="compositionally biased region" description="Basic and acidic residues" evidence="9">
    <location>
        <begin position="1"/>
        <end position="15"/>
    </location>
</feature>
<dbReference type="GO" id="GO:0003677">
    <property type="term" value="F:DNA binding"/>
    <property type="evidence" value="ECO:0007669"/>
    <property type="project" value="UniProtKB-KW"/>
</dbReference>
<reference evidence="10" key="1">
    <citation type="submission" date="2017-07" db="EMBL/GenBank/DDBJ databases">
        <title>Taro Niue Genome Assembly and Annotation.</title>
        <authorList>
            <person name="Atibalentja N."/>
            <person name="Keating K."/>
            <person name="Fields C.J."/>
        </authorList>
    </citation>
    <scope>NUCLEOTIDE SEQUENCE</scope>
    <source>
        <strain evidence="10">Niue_2</strain>
        <tissue evidence="10">Leaf</tissue>
    </source>
</reference>
<feature type="region of interest" description="Disordered" evidence="9">
    <location>
        <begin position="223"/>
        <end position="242"/>
    </location>
</feature>
<dbReference type="PRINTS" id="PR00616">
    <property type="entry name" value="CCAATSUBUNTB"/>
</dbReference>
<dbReference type="Gene3D" id="6.10.250.2430">
    <property type="match status" value="1"/>
</dbReference>
<evidence type="ECO:0000256" key="7">
    <source>
        <dbReference type="ARBA" id="ARBA00025911"/>
    </source>
</evidence>
<evidence type="ECO:0000256" key="8">
    <source>
        <dbReference type="RuleBase" id="RU367155"/>
    </source>
</evidence>
<dbReference type="GO" id="GO:0003700">
    <property type="term" value="F:DNA-binding transcription factor activity"/>
    <property type="evidence" value="ECO:0007669"/>
    <property type="project" value="UniProtKB-UniRule"/>
</dbReference>
<dbReference type="InterPro" id="IPR018362">
    <property type="entry name" value="CCAAT-binding_factor_CS"/>
</dbReference>
<keyword evidence="2 8" id="KW-0805">Transcription regulation</keyword>
<keyword evidence="11" id="KW-1185">Reference proteome</keyword>
<evidence type="ECO:0000256" key="9">
    <source>
        <dbReference type="SAM" id="MobiDB-lite"/>
    </source>
</evidence>
<comment type="function">
    <text evidence="8">Component of the sequence-specific heterotrimeric transcription factor (NF-Y) which specifically recognizes a 5'-CCAAT-3' box motif found in the promoters of its target genes.</text>
</comment>
<name>A0A843VDF0_COLES</name>
<dbReference type="PROSITE" id="PS00686">
    <property type="entry name" value="NFYA_HAP2_1"/>
    <property type="match status" value="1"/>
</dbReference>
<dbReference type="Proteomes" id="UP000652761">
    <property type="component" value="Unassembled WGS sequence"/>
</dbReference>
<protein>
    <recommendedName>
        <fullName evidence="8">Nuclear transcription factor Y subunit</fullName>
    </recommendedName>
</protein>
<dbReference type="SMART" id="SM00521">
    <property type="entry name" value="CBF"/>
    <property type="match status" value="1"/>
</dbReference>
<keyword evidence="6 8" id="KW-0539">Nucleus</keyword>
<dbReference type="PROSITE" id="PS51152">
    <property type="entry name" value="NFYA_HAP2_2"/>
    <property type="match status" value="1"/>
</dbReference>
<dbReference type="GO" id="GO:0016602">
    <property type="term" value="C:CCAAT-binding factor complex"/>
    <property type="evidence" value="ECO:0007669"/>
    <property type="project" value="InterPro"/>
</dbReference>
<dbReference type="AlphaFoldDB" id="A0A843VDF0"/>
<evidence type="ECO:0000256" key="2">
    <source>
        <dbReference type="ARBA" id="ARBA00023015"/>
    </source>
</evidence>
<evidence type="ECO:0000256" key="4">
    <source>
        <dbReference type="ARBA" id="ARBA00023159"/>
    </source>
</evidence>
<dbReference type="SMR" id="A0A843VDF0"/>
<keyword evidence="5 8" id="KW-0804">Transcription</keyword>
<evidence type="ECO:0000256" key="6">
    <source>
        <dbReference type="ARBA" id="ARBA00023242"/>
    </source>
</evidence>
<comment type="subunit">
    <text evidence="7">Heterotrimeric transcription factor composed of three components, NF-YA, NF-YB and NF-YC. NF-YB and NF-YC must interact and dimerize for NF-YA association and DNA binding.</text>
</comment>
<sequence>MEQKSDNEKTAEPEVHGALLSTGCSQPWWRGIGSPNALSKSPALDSPQGGEGTRDRQSQSVGNGLADTDGIGVSKGTCDMPSQTGSDGRHGQEQHQQPAASAVPPVVAEYFVPHAQLEYGHQIACAPYPYAEAYSNGLLNAYGAQTLVHPQLLGVPHTRMALPLEMAEEPVYVNAKQYHGILRRRQSRAKLELQKKLIKARKPYLHESRHQHAMRRLRGSGGRFLNTKKVDGSAANSTVESVASPVEAKSLPPAGSASKTISYDYLVNSDFTPESKEVAVQKVREAHDSDTHSHGYGAYQQHSSFHSSPFHSASGERPEVSDHSGQQWDGMLVSRPPGRVVAIQ</sequence>